<dbReference type="Proteomes" id="UP000663832">
    <property type="component" value="Unassembled WGS sequence"/>
</dbReference>
<keyword evidence="8" id="KW-0675">Receptor</keyword>
<evidence type="ECO:0000256" key="3">
    <source>
        <dbReference type="ARBA" id="ARBA00022692"/>
    </source>
</evidence>
<evidence type="ECO:0000256" key="7">
    <source>
        <dbReference type="ARBA" id="ARBA00023136"/>
    </source>
</evidence>
<evidence type="ECO:0000256" key="5">
    <source>
        <dbReference type="ARBA" id="ARBA00023018"/>
    </source>
</evidence>
<dbReference type="Gene3D" id="1.10.287.70">
    <property type="match status" value="1"/>
</dbReference>
<dbReference type="EMBL" id="CAJNOM010004618">
    <property type="protein sequence ID" value="CAF1657313.1"/>
    <property type="molecule type" value="Genomic_DNA"/>
</dbReference>
<dbReference type="SMART" id="SM00079">
    <property type="entry name" value="PBPe"/>
    <property type="match status" value="1"/>
</dbReference>
<dbReference type="SUPFAM" id="SSF53822">
    <property type="entry name" value="Periplasmic binding protein-like I"/>
    <property type="match status" value="1"/>
</dbReference>
<gene>
    <name evidence="16" type="ORF">BJG266_LOCUS17337</name>
    <name evidence="17" type="ORF">QVE165_LOCUS62557</name>
</gene>
<dbReference type="InterPro" id="IPR001828">
    <property type="entry name" value="ANF_lig-bd_rcpt"/>
</dbReference>
<keyword evidence="7 14" id="KW-0472">Membrane</keyword>
<feature type="transmembrane region" description="Helical" evidence="14">
    <location>
        <begin position="820"/>
        <end position="838"/>
    </location>
</feature>
<evidence type="ECO:0000256" key="8">
    <source>
        <dbReference type="ARBA" id="ARBA00023170"/>
    </source>
</evidence>
<dbReference type="PRINTS" id="PR00248">
    <property type="entry name" value="GPCRMGR"/>
</dbReference>
<dbReference type="InterPro" id="IPR000337">
    <property type="entry name" value="GPCR_3"/>
</dbReference>
<protein>
    <recommendedName>
        <fullName evidence="15">Ionotropic glutamate receptor C-terminal domain-containing protein</fullName>
    </recommendedName>
</protein>
<evidence type="ECO:0000256" key="12">
    <source>
        <dbReference type="ARBA" id="ARBA00023303"/>
    </source>
</evidence>
<evidence type="ECO:0000256" key="1">
    <source>
        <dbReference type="ARBA" id="ARBA00004141"/>
    </source>
</evidence>
<dbReference type="InterPro" id="IPR001320">
    <property type="entry name" value="Iontro_rcpt_C"/>
</dbReference>
<dbReference type="GO" id="GO:0045211">
    <property type="term" value="C:postsynaptic membrane"/>
    <property type="evidence" value="ECO:0007669"/>
    <property type="project" value="UniProtKB-SubCell"/>
</dbReference>
<dbReference type="SUPFAM" id="SSF53850">
    <property type="entry name" value="Periplasmic binding protein-like II"/>
    <property type="match status" value="1"/>
</dbReference>
<dbReference type="Proteomes" id="UP000663877">
    <property type="component" value="Unassembled WGS sequence"/>
</dbReference>
<dbReference type="EMBL" id="CAJNOI010000083">
    <property type="protein sequence ID" value="CAF1027338.1"/>
    <property type="molecule type" value="Genomic_DNA"/>
</dbReference>
<dbReference type="GO" id="GO:0004930">
    <property type="term" value="F:G protein-coupled receptor activity"/>
    <property type="evidence" value="ECO:0007669"/>
    <property type="project" value="InterPro"/>
</dbReference>
<keyword evidence="3 14" id="KW-0812">Transmembrane</keyword>
<comment type="caution">
    <text evidence="16">The sequence shown here is derived from an EMBL/GenBank/DDBJ whole genome shotgun (WGS) entry which is preliminary data.</text>
</comment>
<evidence type="ECO:0000313" key="16">
    <source>
        <dbReference type="EMBL" id="CAF1027338.1"/>
    </source>
</evidence>
<evidence type="ECO:0000256" key="14">
    <source>
        <dbReference type="SAM" id="Phobius"/>
    </source>
</evidence>
<evidence type="ECO:0000256" key="6">
    <source>
        <dbReference type="ARBA" id="ARBA00023065"/>
    </source>
</evidence>
<feature type="domain" description="Ionotropic glutamate receptor C-terminal" evidence="15">
    <location>
        <begin position="455"/>
        <end position="800"/>
    </location>
</feature>
<feature type="transmembrane region" description="Helical" evidence="14">
    <location>
        <begin position="608"/>
        <end position="628"/>
    </location>
</feature>
<evidence type="ECO:0000313" key="17">
    <source>
        <dbReference type="EMBL" id="CAF1657313.1"/>
    </source>
</evidence>
<keyword evidence="10" id="KW-0628">Postsynaptic cell membrane</keyword>
<dbReference type="SUPFAM" id="SSF81324">
    <property type="entry name" value="Voltage-gated potassium channels"/>
    <property type="match status" value="1"/>
</dbReference>
<reference evidence="16" key="1">
    <citation type="submission" date="2021-02" db="EMBL/GenBank/DDBJ databases">
        <authorList>
            <person name="Nowell W R."/>
        </authorList>
    </citation>
    <scope>NUCLEOTIDE SEQUENCE</scope>
</reference>
<evidence type="ECO:0000256" key="4">
    <source>
        <dbReference type="ARBA" id="ARBA00022989"/>
    </source>
</evidence>
<dbReference type="InterPro" id="IPR015683">
    <property type="entry name" value="Ionotropic_Glu_rcpt"/>
</dbReference>
<keyword evidence="4 14" id="KW-1133">Transmembrane helix</keyword>
<dbReference type="PANTHER" id="PTHR18966">
    <property type="entry name" value="IONOTROPIC GLUTAMATE RECEPTOR"/>
    <property type="match status" value="1"/>
</dbReference>
<evidence type="ECO:0000256" key="9">
    <source>
        <dbReference type="ARBA" id="ARBA00023180"/>
    </source>
</evidence>
<dbReference type="Pfam" id="PF00060">
    <property type="entry name" value="Lig_chan"/>
    <property type="match status" value="1"/>
</dbReference>
<evidence type="ECO:0000256" key="11">
    <source>
        <dbReference type="ARBA" id="ARBA00023286"/>
    </source>
</evidence>
<dbReference type="AlphaFoldDB" id="A0A814IQB4"/>
<dbReference type="OrthoDB" id="5984008at2759"/>
<accession>A0A814IQB4</accession>
<keyword evidence="12" id="KW-0407">Ion channel</keyword>
<keyword evidence="6" id="KW-0406">Ion transport</keyword>
<proteinExistence type="predicted"/>
<dbReference type="InterPro" id="IPR019594">
    <property type="entry name" value="Glu/Gly-bd"/>
</dbReference>
<dbReference type="Gene3D" id="3.40.190.10">
    <property type="entry name" value="Periplasmic binding protein-like II"/>
    <property type="match status" value="2"/>
</dbReference>
<comment type="subcellular location">
    <subcellularLocation>
        <location evidence="1">Membrane</location>
        <topology evidence="1">Multi-pass membrane protein</topology>
    </subcellularLocation>
    <subcellularLocation>
        <location evidence="13">Postsynaptic cell membrane</location>
    </subcellularLocation>
</comment>
<evidence type="ECO:0000256" key="10">
    <source>
        <dbReference type="ARBA" id="ARBA00023257"/>
    </source>
</evidence>
<name>A0A814IQB4_9BILA</name>
<evidence type="ECO:0000313" key="19">
    <source>
        <dbReference type="Proteomes" id="UP000663877"/>
    </source>
</evidence>
<feature type="transmembrane region" description="Helical" evidence="14">
    <location>
        <begin position="576"/>
        <end position="596"/>
    </location>
</feature>
<evidence type="ECO:0000259" key="15">
    <source>
        <dbReference type="SMART" id="SM00079"/>
    </source>
</evidence>
<evidence type="ECO:0000256" key="13">
    <source>
        <dbReference type="ARBA" id="ARBA00034100"/>
    </source>
</evidence>
<keyword evidence="2" id="KW-0813">Transport</keyword>
<dbReference type="GO" id="GO:0015276">
    <property type="term" value="F:ligand-gated monoatomic ion channel activity"/>
    <property type="evidence" value="ECO:0007669"/>
    <property type="project" value="InterPro"/>
</dbReference>
<dbReference type="Pfam" id="PF01094">
    <property type="entry name" value="ANF_receptor"/>
    <property type="match status" value="1"/>
</dbReference>
<sequence>MVSRWNYQWLLFYFIFGQYYVKANWTSSNVSDYQILGLFQDDVTTNSSIHCRAMFKAAVLLSQQYNITIDGQYIGWESSQTNEDIMNTFRSTCQAVSNSNILGIVGPSLSREAEIIAPFGKTIGIPVVSYAATDPDLSDRNDYPAFYRTIPSDQAAAIAIMKLFLRFNWTSCLIIHQNDAYGSNGAKVISNAFVNNNLTVKSTIIFDIATQDIQGDLETVLMSSPTRVIVVWAEALYTSLILQKALDANVLGSQFTWILSTSISLTSFNQTDRENLIGILTVEPVTASIVNAPINTTLLHAAYELWQKYEPETFPGSANVDYYALFAFDAAWLLIQSLQQLCSIIENNSSSCLSFNESSFCFDHHFINSDLLLNIMSTTKFLGVSGLIEFNNNSTDRINGSYYYVQNIQSGIDFTPVLEYVDTGEWQTYTGANVIIWPGNSLIIPTDRASLQGVTLRIAILQETPLTIVTNNIDASGNTTMTFTGYMPDLIELLRVNMGFIPDIQLTPSNLTYDQVIEAVANGIYDIFVGDMTITNERLEIVDFSTSISDNSLRVMIPITSSTNIDLLSYLKPFSYNLWLIILVATIYAGILLYFLERSENETLQQKTVISAIAMSTWFSFGNIVGYGVDFTAKTPAGRLLTIGLYILSLVLVASYTANLASDLTISKSTDIISGIDDIKNGKISFSRIGIIVGTSYEDYYLRDISGGISNFYPLENNDQMYSAFFEGKIDAAIIDDSYAEYVTNNIYCNLTLVGAGFDKSNCGIVVAKGWLYLQDLNLNILSLKEAGNLDDLESTWFGSSTCSAVSETTTAMGIDSMGGLFLTFLIITILSLLLFLWNKIYVIRHKLFRLCDRNK</sequence>
<keyword evidence="18" id="KW-1185">Reference proteome</keyword>
<keyword evidence="11" id="KW-1071">Ligand-gated ion channel</keyword>
<dbReference type="Pfam" id="PF10613">
    <property type="entry name" value="Lig_chan-Glu_bd"/>
    <property type="match status" value="1"/>
</dbReference>
<evidence type="ECO:0000256" key="2">
    <source>
        <dbReference type="ARBA" id="ARBA00022448"/>
    </source>
</evidence>
<feature type="transmembrane region" description="Helical" evidence="14">
    <location>
        <begin position="640"/>
        <end position="658"/>
    </location>
</feature>
<dbReference type="InterPro" id="IPR028082">
    <property type="entry name" value="Peripla_BP_I"/>
</dbReference>
<organism evidence="16 19">
    <name type="scientific">Adineta steineri</name>
    <dbReference type="NCBI Taxonomy" id="433720"/>
    <lineage>
        <taxon>Eukaryota</taxon>
        <taxon>Metazoa</taxon>
        <taxon>Spiralia</taxon>
        <taxon>Gnathifera</taxon>
        <taxon>Rotifera</taxon>
        <taxon>Eurotatoria</taxon>
        <taxon>Bdelloidea</taxon>
        <taxon>Adinetida</taxon>
        <taxon>Adinetidae</taxon>
        <taxon>Adineta</taxon>
    </lineage>
</organism>
<keyword evidence="9" id="KW-0325">Glycoprotein</keyword>
<keyword evidence="5" id="KW-0770">Synapse</keyword>
<dbReference type="Gene3D" id="3.40.50.2300">
    <property type="match status" value="2"/>
</dbReference>
<evidence type="ECO:0000313" key="18">
    <source>
        <dbReference type="Proteomes" id="UP000663832"/>
    </source>
</evidence>